<dbReference type="InterPro" id="IPR007527">
    <property type="entry name" value="Znf_SWIM"/>
</dbReference>
<dbReference type="Gene3D" id="3.30.40.10">
    <property type="entry name" value="Zinc/RING finger domain, C3HC4 (zinc finger)"/>
    <property type="match status" value="1"/>
</dbReference>
<dbReference type="InterPro" id="IPR039903">
    <property type="entry name" value="Zswim2"/>
</dbReference>
<dbReference type="Pfam" id="PF13639">
    <property type="entry name" value="zf-RING_2"/>
    <property type="match status" value="1"/>
</dbReference>
<feature type="region of interest" description="Disordered" evidence="2">
    <location>
        <begin position="1"/>
        <end position="83"/>
    </location>
</feature>
<reference evidence="5" key="1">
    <citation type="submission" date="2023-03" db="EMBL/GenBank/DDBJ databases">
        <title>Complete genome of Cladonia borealis.</title>
        <authorList>
            <person name="Park H."/>
        </authorList>
    </citation>
    <scope>NUCLEOTIDE SEQUENCE</scope>
    <source>
        <strain evidence="5">ANT050790</strain>
    </source>
</reference>
<feature type="compositionally biased region" description="Low complexity" evidence="2">
    <location>
        <begin position="190"/>
        <end position="203"/>
    </location>
</feature>
<comment type="caution">
    <text evidence="5">The sequence shown here is derived from an EMBL/GenBank/DDBJ whole genome shotgun (WGS) entry which is preliminary data.</text>
</comment>
<dbReference type="Proteomes" id="UP001166286">
    <property type="component" value="Unassembled WGS sequence"/>
</dbReference>
<feature type="domain" description="SWIM-type" evidence="4">
    <location>
        <begin position="132"/>
        <end position="164"/>
    </location>
</feature>
<sequence>MGISKKADASEQKREDPEKDELTSASGPMTRKRKRDATATPSKAKQPVVDLMAEEEAEMAKPSPKKKKASPQKAKDEEKRLRRFRDHAPGSYLEKLHRATTQRMFVIDRTRGGTEDNPEETIEMAGTTGNIYSITINQLPSCTCPDNRKGNQCKHIVYVFHNVLKAPEHLQYQLAFLSSELREIFAAAPAPASSETSASSDSPSNRKEVSGDCPICFTEFEPENEEIVWCKAACGNNIHQTCFEQWAKSKSGSEVSCIYCRTPWQGDEKSIKRVKGSGQVNGEGYVNVAGELGLSGARDYSTYHQEWVRRQGFGYY</sequence>
<protein>
    <submittedName>
        <fullName evidence="5">Uncharacterized protein</fullName>
    </submittedName>
</protein>
<evidence type="ECO:0000259" key="4">
    <source>
        <dbReference type="PROSITE" id="PS50966"/>
    </source>
</evidence>
<dbReference type="PANTHER" id="PTHR21540">
    <property type="entry name" value="RING FINGER AND SWIM DOMAIN-CONTAINING PROTEIN 2"/>
    <property type="match status" value="1"/>
</dbReference>
<feature type="region of interest" description="Disordered" evidence="2">
    <location>
        <begin position="190"/>
        <end position="210"/>
    </location>
</feature>
<organism evidence="5 6">
    <name type="scientific">Cladonia borealis</name>
    <dbReference type="NCBI Taxonomy" id="184061"/>
    <lineage>
        <taxon>Eukaryota</taxon>
        <taxon>Fungi</taxon>
        <taxon>Dikarya</taxon>
        <taxon>Ascomycota</taxon>
        <taxon>Pezizomycotina</taxon>
        <taxon>Lecanoromycetes</taxon>
        <taxon>OSLEUM clade</taxon>
        <taxon>Lecanoromycetidae</taxon>
        <taxon>Lecanorales</taxon>
        <taxon>Lecanorineae</taxon>
        <taxon>Cladoniaceae</taxon>
        <taxon>Cladonia</taxon>
    </lineage>
</organism>
<dbReference type="InterPro" id="IPR013083">
    <property type="entry name" value="Znf_RING/FYVE/PHD"/>
</dbReference>
<keyword evidence="1" id="KW-0863">Zinc-finger</keyword>
<evidence type="ECO:0000259" key="3">
    <source>
        <dbReference type="PROSITE" id="PS50089"/>
    </source>
</evidence>
<dbReference type="AlphaFoldDB" id="A0AA39V6H4"/>
<dbReference type="CDD" id="cd16494">
    <property type="entry name" value="RING-CH-C4HC3_ZSWM2"/>
    <property type="match status" value="1"/>
</dbReference>
<accession>A0AA39V6H4</accession>
<feature type="compositionally biased region" description="Basic and acidic residues" evidence="2">
    <location>
        <begin position="1"/>
        <end position="22"/>
    </location>
</feature>
<evidence type="ECO:0000256" key="1">
    <source>
        <dbReference type="PROSITE-ProRule" id="PRU00175"/>
    </source>
</evidence>
<proteinExistence type="predicted"/>
<dbReference type="SUPFAM" id="SSF57850">
    <property type="entry name" value="RING/U-box"/>
    <property type="match status" value="1"/>
</dbReference>
<dbReference type="InterPro" id="IPR001841">
    <property type="entry name" value="Znf_RING"/>
</dbReference>
<keyword evidence="1" id="KW-0862">Zinc</keyword>
<evidence type="ECO:0000256" key="2">
    <source>
        <dbReference type="SAM" id="MobiDB-lite"/>
    </source>
</evidence>
<feature type="domain" description="RING-type" evidence="3">
    <location>
        <begin position="213"/>
        <end position="261"/>
    </location>
</feature>
<dbReference type="GO" id="GO:0061630">
    <property type="term" value="F:ubiquitin protein ligase activity"/>
    <property type="evidence" value="ECO:0007669"/>
    <property type="project" value="InterPro"/>
</dbReference>
<dbReference type="PROSITE" id="PS50966">
    <property type="entry name" value="ZF_SWIM"/>
    <property type="match status" value="1"/>
</dbReference>
<dbReference type="GO" id="GO:0008270">
    <property type="term" value="F:zinc ion binding"/>
    <property type="evidence" value="ECO:0007669"/>
    <property type="project" value="UniProtKB-KW"/>
</dbReference>
<keyword evidence="1" id="KW-0479">Metal-binding</keyword>
<dbReference type="PROSITE" id="PS50089">
    <property type="entry name" value="ZF_RING_2"/>
    <property type="match status" value="1"/>
</dbReference>
<keyword evidence="6" id="KW-1185">Reference proteome</keyword>
<dbReference type="EMBL" id="JAFEKC020000005">
    <property type="protein sequence ID" value="KAK0514184.1"/>
    <property type="molecule type" value="Genomic_DNA"/>
</dbReference>
<evidence type="ECO:0000313" key="5">
    <source>
        <dbReference type="EMBL" id="KAK0514184.1"/>
    </source>
</evidence>
<evidence type="ECO:0000313" key="6">
    <source>
        <dbReference type="Proteomes" id="UP001166286"/>
    </source>
</evidence>
<gene>
    <name evidence="5" type="ORF">JMJ35_002801</name>
</gene>
<dbReference type="PANTHER" id="PTHR21540:SF0">
    <property type="entry name" value="PHD FAMILY PROTEIN"/>
    <property type="match status" value="1"/>
</dbReference>
<name>A0AA39V6H4_9LECA</name>